<evidence type="ECO:0000313" key="2">
    <source>
        <dbReference type="Proteomes" id="UP000471031"/>
    </source>
</evidence>
<organism evidence="1 2">
    <name type="scientific">Heliomicrobium gestii</name>
    <name type="common">Heliobacterium gestii</name>
    <dbReference type="NCBI Taxonomy" id="2699"/>
    <lineage>
        <taxon>Bacteria</taxon>
        <taxon>Bacillati</taxon>
        <taxon>Bacillota</taxon>
        <taxon>Clostridia</taxon>
        <taxon>Eubacteriales</taxon>
        <taxon>Heliobacteriaceae</taxon>
        <taxon>Heliomicrobium</taxon>
    </lineage>
</organism>
<gene>
    <name evidence="1" type="ORF">GTO89_07545</name>
</gene>
<dbReference type="AlphaFoldDB" id="A0A845L8D7"/>
<evidence type="ECO:0000313" key="1">
    <source>
        <dbReference type="EMBL" id="MZP42892.1"/>
    </source>
</evidence>
<accession>A0A845L8D7</accession>
<dbReference type="RefSeq" id="WP_161261462.1">
    <property type="nucleotide sequence ID" value="NZ_JAFBDC010000004.1"/>
</dbReference>
<dbReference type="EMBL" id="WXEX01000005">
    <property type="protein sequence ID" value="MZP42892.1"/>
    <property type="molecule type" value="Genomic_DNA"/>
</dbReference>
<name>A0A845L8D7_HELGE</name>
<protein>
    <recommendedName>
        <fullName evidence="3">PAS domain-containing protein</fullName>
    </recommendedName>
</protein>
<dbReference type="Proteomes" id="UP000471031">
    <property type="component" value="Unassembled WGS sequence"/>
</dbReference>
<dbReference type="OrthoDB" id="1665961at2"/>
<reference evidence="1 2" key="1">
    <citation type="submission" date="2020-01" db="EMBL/GenBank/DDBJ databases">
        <title>Whole genome sequence of Heliobacterium gestii DSM 11169.</title>
        <authorList>
            <person name="Kyndt J.A."/>
            <person name="Meyer T.E."/>
        </authorList>
    </citation>
    <scope>NUCLEOTIDE SEQUENCE [LARGE SCALE GENOMIC DNA]</scope>
    <source>
        <strain evidence="1 2">DSM 11169</strain>
    </source>
</reference>
<evidence type="ECO:0008006" key="3">
    <source>
        <dbReference type="Google" id="ProtNLM"/>
    </source>
</evidence>
<keyword evidence="2" id="KW-1185">Reference proteome</keyword>
<proteinExistence type="predicted"/>
<comment type="caution">
    <text evidence="1">The sequence shown here is derived from an EMBL/GenBank/DDBJ whole genome shotgun (WGS) entry which is preliminary data.</text>
</comment>
<sequence>MEQQQLEEKLSQAFQLMWGKFPEPVMLIRRNRTIVAVNECCKGFGGAPGVKCNAVNPEKHKGCKANQALDKDEAVRQDTVSGETTILGYWIPVSGVPDYYVHFGIGVAESMKAAQAAAAKEE</sequence>